<sequence length="141" mass="15542">MTETIPADAPKATPFETGELQTSDFFKTNFSGPVYLKMLTDNPSAPIANVTFAPGTLNSWHVHKGGQMLLVTHGRGWYCEWEGVARELKPGDVVDIPAGVKHWHGAAKDSWFAHVSIEIDPEKGPAEWLEPVAEEEYAKLP</sequence>
<dbReference type="CDD" id="cd02233">
    <property type="entry name" value="cupin_HNL-like"/>
    <property type="match status" value="1"/>
</dbReference>
<name>A0A2Z6IAL1_9BURK</name>
<protein>
    <submittedName>
        <fullName evidence="2">Cupin</fullName>
    </submittedName>
</protein>
<organism evidence="2 3">
    <name type="scientific">Sutterella megalosphaeroides</name>
    <dbReference type="NCBI Taxonomy" id="2494234"/>
    <lineage>
        <taxon>Bacteria</taxon>
        <taxon>Pseudomonadati</taxon>
        <taxon>Pseudomonadota</taxon>
        <taxon>Betaproteobacteria</taxon>
        <taxon>Burkholderiales</taxon>
        <taxon>Sutterellaceae</taxon>
        <taxon>Sutterella</taxon>
    </lineage>
</organism>
<evidence type="ECO:0000259" key="1">
    <source>
        <dbReference type="Pfam" id="PF07883"/>
    </source>
</evidence>
<dbReference type="InterPro" id="IPR014710">
    <property type="entry name" value="RmlC-like_jellyroll"/>
</dbReference>
<evidence type="ECO:0000313" key="2">
    <source>
        <dbReference type="EMBL" id="BBF22940.1"/>
    </source>
</evidence>
<dbReference type="PANTHER" id="PTHR43698">
    <property type="entry name" value="RIBD C-TERMINAL DOMAIN CONTAINING PROTEIN"/>
    <property type="match status" value="1"/>
</dbReference>
<keyword evidence="3" id="KW-1185">Reference proteome</keyword>
<dbReference type="RefSeq" id="WP_120176601.1">
    <property type="nucleotide sequence ID" value="NZ_AP018786.1"/>
</dbReference>
<dbReference type="InterPro" id="IPR013096">
    <property type="entry name" value="Cupin_2"/>
</dbReference>
<dbReference type="OrthoDB" id="9802489at2"/>
<dbReference type="Proteomes" id="UP000271003">
    <property type="component" value="Chromosome"/>
</dbReference>
<accession>A0A2Z6IAL1</accession>
<gene>
    <name evidence="2" type="ORF">SUTMEG_08310</name>
</gene>
<feature type="domain" description="Cupin type-2" evidence="1">
    <location>
        <begin position="50"/>
        <end position="109"/>
    </location>
</feature>
<reference evidence="2 3" key="1">
    <citation type="journal article" date="2018" name="Int. J. Syst. Evol. Microbiol.">
        <title>Mesosutterella multiformis gen. nov., sp. nov., a member of the family Sutterellaceae and Sutterella megalosphaeroides sp. nov., isolated from human faeces.</title>
        <authorList>
            <person name="Sakamoto M."/>
            <person name="Ikeyama N."/>
            <person name="Kunihiro T."/>
            <person name="Iino T."/>
            <person name="Yuki M."/>
            <person name="Ohkuma M."/>
        </authorList>
    </citation>
    <scope>NUCLEOTIDE SEQUENCE [LARGE SCALE GENOMIC DNA]</scope>
    <source>
        <strain evidence="2 3">6FBBBH3</strain>
    </source>
</reference>
<dbReference type="EMBL" id="AP018786">
    <property type="protein sequence ID" value="BBF22940.1"/>
    <property type="molecule type" value="Genomic_DNA"/>
</dbReference>
<dbReference type="SUPFAM" id="SSF51182">
    <property type="entry name" value="RmlC-like cupins"/>
    <property type="match status" value="1"/>
</dbReference>
<dbReference type="Pfam" id="PF07883">
    <property type="entry name" value="Cupin_2"/>
    <property type="match status" value="1"/>
</dbReference>
<proteinExistence type="predicted"/>
<dbReference type="AlphaFoldDB" id="A0A2Z6IAL1"/>
<dbReference type="KEGG" id="sutt:SUTMEG_08310"/>
<evidence type="ECO:0000313" key="3">
    <source>
        <dbReference type="Proteomes" id="UP000271003"/>
    </source>
</evidence>
<dbReference type="InterPro" id="IPR011051">
    <property type="entry name" value="RmlC_Cupin_sf"/>
</dbReference>
<dbReference type="PANTHER" id="PTHR43698:SF1">
    <property type="entry name" value="BLL4564 PROTEIN"/>
    <property type="match status" value="1"/>
</dbReference>
<dbReference type="Gene3D" id="2.60.120.10">
    <property type="entry name" value="Jelly Rolls"/>
    <property type="match status" value="1"/>
</dbReference>
<dbReference type="InterPro" id="IPR047263">
    <property type="entry name" value="HNL-like_cupin"/>
</dbReference>